<gene>
    <name evidence="4" type="ORF">SEMRO_559_G166400.1</name>
</gene>
<dbReference type="EMBL" id="CAICTM010000558">
    <property type="protein sequence ID" value="CAB9512866.1"/>
    <property type="molecule type" value="Genomic_DNA"/>
</dbReference>
<dbReference type="Pfam" id="PF10442">
    <property type="entry name" value="FIST_C"/>
    <property type="match status" value="1"/>
</dbReference>
<feature type="domain" description="FIST C-domain" evidence="3">
    <location>
        <begin position="307"/>
        <end position="480"/>
    </location>
</feature>
<sequence length="531" mass="56965">MAVNSVAFPKKPWHFPWGWLLLCFLPWAIESFLISPQPSRPNVLSQSSSSSQSPSTRLAAAAESTWQSHVSTHPDAFNAFNKIYNKELSDTDKSQFDLAMLFVSQAHANDFEALVQHAHRQISSAPHGIRFVALLGGGVIGESVELDEPERPSMSLLIGSLPPGAQMKITTQDNTDDNNFLNNNDGIWDLVNDPLDGAPTKYNSCLLFADPWAQVEQFLAAPSQPDNKDRPLVLAGGITCPYLADQSSLAFDGRCLPQGSMIAIAFGGTLGLQTMVAQGCRPVTEGSIYRVTACDGNVITKLDGKPALQVLRDLANQSPPAEQDQISSGLLCGIMTPSDNTDDNDVNSSDFLSRQIMGFVPSVQGIAIGTNQIREGDLFCFQVRDGSTAQQDLQLMVQRAKTARLFDGNPSRQPQPVAAIQISCVARGRGMFDGIPNVDLSNVQQLVETTASRPRNGDKNDDNPPPVVAGFFANGEIGPVGLAGFSTTKASNGRAYLHSFTTVAATLCEYTQLAETSSASGGEESSLDAWG</sequence>
<proteinExistence type="predicted"/>
<dbReference type="InterPro" id="IPR013702">
    <property type="entry name" value="FIST_domain_N"/>
</dbReference>
<dbReference type="AlphaFoldDB" id="A0A9N8E5D5"/>
<accession>A0A9N8E5D5</accession>
<feature type="chain" id="PRO_5040288781" evidence="1">
    <location>
        <begin position="32"/>
        <end position="531"/>
    </location>
</feature>
<keyword evidence="5" id="KW-1185">Reference proteome</keyword>
<dbReference type="SMART" id="SM01204">
    <property type="entry name" value="FIST_C"/>
    <property type="match status" value="1"/>
</dbReference>
<name>A0A9N8E5D5_9STRA</name>
<evidence type="ECO:0000259" key="2">
    <source>
        <dbReference type="SMART" id="SM00897"/>
    </source>
</evidence>
<evidence type="ECO:0000313" key="4">
    <source>
        <dbReference type="EMBL" id="CAB9512866.1"/>
    </source>
</evidence>
<dbReference type="Proteomes" id="UP001153069">
    <property type="component" value="Unassembled WGS sequence"/>
</dbReference>
<dbReference type="Pfam" id="PF08495">
    <property type="entry name" value="FIST"/>
    <property type="match status" value="1"/>
</dbReference>
<dbReference type="PANTHER" id="PTHR14939:SF5">
    <property type="entry name" value="F-BOX ONLY PROTEIN 22"/>
    <property type="match status" value="1"/>
</dbReference>
<protein>
    <submittedName>
        <fullName evidence="4">FIST</fullName>
    </submittedName>
</protein>
<organism evidence="4 5">
    <name type="scientific">Seminavis robusta</name>
    <dbReference type="NCBI Taxonomy" id="568900"/>
    <lineage>
        <taxon>Eukaryota</taxon>
        <taxon>Sar</taxon>
        <taxon>Stramenopiles</taxon>
        <taxon>Ochrophyta</taxon>
        <taxon>Bacillariophyta</taxon>
        <taxon>Bacillariophyceae</taxon>
        <taxon>Bacillariophycidae</taxon>
        <taxon>Naviculales</taxon>
        <taxon>Naviculaceae</taxon>
        <taxon>Seminavis</taxon>
    </lineage>
</organism>
<comment type="caution">
    <text evidence="4">The sequence shown here is derived from an EMBL/GenBank/DDBJ whole genome shotgun (WGS) entry which is preliminary data.</text>
</comment>
<evidence type="ECO:0000313" key="5">
    <source>
        <dbReference type="Proteomes" id="UP001153069"/>
    </source>
</evidence>
<evidence type="ECO:0000259" key="3">
    <source>
        <dbReference type="SMART" id="SM01204"/>
    </source>
</evidence>
<dbReference type="InterPro" id="IPR019494">
    <property type="entry name" value="FIST_C"/>
</dbReference>
<dbReference type="PANTHER" id="PTHR14939">
    <property type="entry name" value="F-BOX ONLY PROTEIN 22"/>
    <property type="match status" value="1"/>
</dbReference>
<keyword evidence="1" id="KW-0732">Signal</keyword>
<evidence type="ECO:0000256" key="1">
    <source>
        <dbReference type="SAM" id="SignalP"/>
    </source>
</evidence>
<dbReference type="OrthoDB" id="202870at2759"/>
<feature type="domain" description="FIST" evidence="2">
    <location>
        <begin position="95"/>
        <end position="306"/>
    </location>
</feature>
<feature type="signal peptide" evidence="1">
    <location>
        <begin position="1"/>
        <end position="31"/>
    </location>
</feature>
<dbReference type="SMART" id="SM00897">
    <property type="entry name" value="FIST"/>
    <property type="match status" value="1"/>
</dbReference>
<reference evidence="4" key="1">
    <citation type="submission" date="2020-06" db="EMBL/GenBank/DDBJ databases">
        <authorList>
            <consortium name="Plant Systems Biology data submission"/>
        </authorList>
    </citation>
    <scope>NUCLEOTIDE SEQUENCE</scope>
    <source>
        <strain evidence="4">D6</strain>
    </source>
</reference>